<dbReference type="InterPro" id="IPR050546">
    <property type="entry name" value="Glycosyl_Hydrlase_16"/>
</dbReference>
<feature type="chain" id="PRO_5035944144" description="Crh-like protein" evidence="18">
    <location>
        <begin position="18"/>
        <end position="449"/>
    </location>
</feature>
<comment type="catalytic activity">
    <reaction evidence="1">
        <text>Random endo-hydrolysis of N-acetyl-beta-D-glucosaminide (1-&gt;4)-beta-linkages in chitin and chitodextrins.</text>
        <dbReference type="EC" id="3.2.1.14"/>
    </reaction>
</comment>
<evidence type="ECO:0000256" key="6">
    <source>
        <dbReference type="ARBA" id="ARBA00022729"/>
    </source>
</evidence>
<keyword evidence="5" id="KW-0808">Transferase</keyword>
<dbReference type="Pfam" id="PF00722">
    <property type="entry name" value="Glyco_hydro_16"/>
    <property type="match status" value="1"/>
</dbReference>
<feature type="compositionally biased region" description="Low complexity" evidence="17">
    <location>
        <begin position="342"/>
        <end position="356"/>
    </location>
</feature>
<evidence type="ECO:0000256" key="11">
    <source>
        <dbReference type="ARBA" id="ARBA00023295"/>
    </source>
</evidence>
<evidence type="ECO:0000256" key="4">
    <source>
        <dbReference type="ARBA" id="ARBA00022676"/>
    </source>
</evidence>
<feature type="signal peptide" evidence="18">
    <location>
        <begin position="1"/>
        <end position="17"/>
    </location>
</feature>
<evidence type="ECO:0000256" key="14">
    <source>
        <dbReference type="ARBA" id="ARBA00093308"/>
    </source>
</evidence>
<dbReference type="PANTHER" id="PTHR10963">
    <property type="entry name" value="GLYCOSYL HYDROLASE-RELATED"/>
    <property type="match status" value="1"/>
</dbReference>
<evidence type="ECO:0000256" key="10">
    <source>
        <dbReference type="ARBA" id="ARBA00023288"/>
    </source>
</evidence>
<feature type="domain" description="GH16" evidence="19">
    <location>
        <begin position="59"/>
        <end position="273"/>
    </location>
</feature>
<keyword evidence="21" id="KW-1185">Reference proteome</keyword>
<evidence type="ECO:0000256" key="16">
    <source>
        <dbReference type="PIRSR" id="PIRSR037299-1"/>
    </source>
</evidence>
<evidence type="ECO:0000256" key="7">
    <source>
        <dbReference type="ARBA" id="ARBA00022801"/>
    </source>
</evidence>
<evidence type="ECO:0000256" key="2">
    <source>
        <dbReference type="ARBA" id="ARBA00004589"/>
    </source>
</evidence>
<keyword evidence="6 18" id="KW-0732">Signal</keyword>
<name>A0A8T9CLN6_9HELO</name>
<dbReference type="InterPro" id="IPR000757">
    <property type="entry name" value="Beta-glucanase-like"/>
</dbReference>
<dbReference type="GO" id="GO:0009277">
    <property type="term" value="C:fungal-type cell wall"/>
    <property type="evidence" value="ECO:0007669"/>
    <property type="project" value="UniProtKB-ARBA"/>
</dbReference>
<keyword evidence="9" id="KW-0325">Glycoprotein</keyword>
<evidence type="ECO:0000313" key="20">
    <source>
        <dbReference type="EMBL" id="TVY85070.1"/>
    </source>
</evidence>
<dbReference type="GO" id="GO:0098552">
    <property type="term" value="C:side of membrane"/>
    <property type="evidence" value="ECO:0007669"/>
    <property type="project" value="UniProtKB-KW"/>
</dbReference>
<dbReference type="SUPFAM" id="SSF49899">
    <property type="entry name" value="Concanavalin A-like lectins/glucanases"/>
    <property type="match status" value="1"/>
</dbReference>
<keyword evidence="3" id="KW-0336">GPI-anchor</keyword>
<feature type="active site" description="Proton donor" evidence="16">
    <location>
        <position position="163"/>
    </location>
</feature>
<dbReference type="Gene3D" id="2.60.120.200">
    <property type="match status" value="1"/>
</dbReference>
<feature type="region of interest" description="Disordered" evidence="17">
    <location>
        <begin position="341"/>
        <end position="422"/>
    </location>
</feature>
<dbReference type="CDD" id="cd02183">
    <property type="entry name" value="GH16_fungal_CRH1_transglycosylase"/>
    <property type="match status" value="1"/>
</dbReference>
<comment type="similarity">
    <text evidence="13">Belongs to the glycosyl hydrolase 16 family. CRH1 subfamily.</text>
</comment>
<evidence type="ECO:0000256" key="8">
    <source>
        <dbReference type="ARBA" id="ARBA00023136"/>
    </source>
</evidence>
<dbReference type="EC" id="3.2.-.-" evidence="15"/>
<dbReference type="PIRSF" id="PIRSF037299">
    <property type="entry name" value="Glycosidase_CRH1_prd"/>
    <property type="match status" value="1"/>
</dbReference>
<feature type="compositionally biased region" description="Polar residues" evidence="17">
    <location>
        <begin position="404"/>
        <end position="420"/>
    </location>
</feature>
<dbReference type="InterPro" id="IPR017168">
    <property type="entry name" value="CHR-like"/>
</dbReference>
<keyword evidence="12" id="KW-0961">Cell wall biogenesis/degradation</keyword>
<keyword evidence="7 15" id="KW-0378">Hydrolase</keyword>
<accession>A0A8T9CLN6</accession>
<dbReference type="GO" id="GO:0031505">
    <property type="term" value="P:fungal-type cell wall organization"/>
    <property type="evidence" value="ECO:0007669"/>
    <property type="project" value="TreeGrafter"/>
</dbReference>
<feature type="compositionally biased region" description="Low complexity" evidence="17">
    <location>
        <begin position="374"/>
        <end position="403"/>
    </location>
</feature>
<sequence>MHSSITAALLAATTVLAASAPSCSLTQKCPSDTPCCSQYGQCGVGAYCLGGCDPRMSFGLDSCVPAPVCQSKTYNFDSMDRITSNTKYLGDSSKTDWVMDGAAVIYNDNVLLTMAPDTVGTLLASSTYMWYGNVKATFKTSRTQGVVTAFILLSDVKDEIDYEFVGADLKTAQTNYYFQGIPDYNHGTNISLSDTFNNYHTYEIDWTPDQVTWLVDGQVGRTLKKSDTWNSTTNQWMYPQTPARVQLSLWPGGLESNGQGTIDWAGGLVNWNSPDISSNGYFYATFQSVTIDCFNTSSAPGTNTGVSYTYNNAAGTNNTVVDGDDPTVLASFIGTGTDMDAGKASGSSAAAPSATAETVPGRSGENPGTDNHAGDTGSSSSSAAAGSSATSTAADSSATLGSSNGAFTQGDPSSGSSTKSGAEKLGAQENVLKGSMFAGIVAVVAVMAL</sequence>
<comment type="function">
    <text evidence="14">Dual chitinase/transglycosylase that plays a role in cell wall architecture. Chitinase and transglycosylase activities are coupled. Required for the polysaccharide cross-linking at the septa and the cell wall. More specifically, transfers chitin to 1,6-beta-glucan in the cell wall.</text>
</comment>
<evidence type="ECO:0000256" key="18">
    <source>
        <dbReference type="SAM" id="SignalP"/>
    </source>
</evidence>
<dbReference type="AlphaFoldDB" id="A0A8T9CLN6"/>
<evidence type="ECO:0000256" key="12">
    <source>
        <dbReference type="ARBA" id="ARBA00023316"/>
    </source>
</evidence>
<comment type="subcellular location">
    <subcellularLocation>
        <location evidence="2">Membrane</location>
        <topology evidence="2">Lipid-anchor</topology>
        <topology evidence="2">GPI-anchor</topology>
    </subcellularLocation>
</comment>
<evidence type="ECO:0000313" key="21">
    <source>
        <dbReference type="Proteomes" id="UP000469558"/>
    </source>
</evidence>
<organism evidence="20 21">
    <name type="scientific">Lachnellula suecica</name>
    <dbReference type="NCBI Taxonomy" id="602035"/>
    <lineage>
        <taxon>Eukaryota</taxon>
        <taxon>Fungi</taxon>
        <taxon>Dikarya</taxon>
        <taxon>Ascomycota</taxon>
        <taxon>Pezizomycotina</taxon>
        <taxon>Leotiomycetes</taxon>
        <taxon>Helotiales</taxon>
        <taxon>Lachnaceae</taxon>
        <taxon>Lachnellula</taxon>
    </lineage>
</organism>
<evidence type="ECO:0000256" key="1">
    <source>
        <dbReference type="ARBA" id="ARBA00000822"/>
    </source>
</evidence>
<reference evidence="20 21" key="1">
    <citation type="submission" date="2018-05" db="EMBL/GenBank/DDBJ databases">
        <title>Genome sequencing and assembly of the regulated plant pathogen Lachnellula willkommii and related sister species for the development of diagnostic species identification markers.</title>
        <authorList>
            <person name="Giroux E."/>
            <person name="Bilodeau G."/>
        </authorList>
    </citation>
    <scope>NUCLEOTIDE SEQUENCE [LARGE SCALE GENOMIC DNA]</scope>
    <source>
        <strain evidence="20 21">CBS 268.59</strain>
    </source>
</reference>
<evidence type="ECO:0000256" key="3">
    <source>
        <dbReference type="ARBA" id="ARBA00022622"/>
    </source>
</evidence>
<evidence type="ECO:0000256" key="13">
    <source>
        <dbReference type="ARBA" id="ARBA00038074"/>
    </source>
</evidence>
<keyword evidence="11 20" id="KW-0326">Glycosidase</keyword>
<evidence type="ECO:0000259" key="19">
    <source>
        <dbReference type="PROSITE" id="PS51762"/>
    </source>
</evidence>
<dbReference type="GO" id="GO:0016757">
    <property type="term" value="F:glycosyltransferase activity"/>
    <property type="evidence" value="ECO:0007669"/>
    <property type="project" value="UniProtKB-KW"/>
</dbReference>
<gene>
    <name evidence="20" type="primary">crf2</name>
    <name evidence="20" type="ORF">LSUE1_G000806</name>
</gene>
<keyword evidence="4" id="KW-0328">Glycosyltransferase</keyword>
<dbReference type="Proteomes" id="UP000469558">
    <property type="component" value="Unassembled WGS sequence"/>
</dbReference>
<dbReference type="EMBL" id="QGMK01000032">
    <property type="protein sequence ID" value="TVY85070.1"/>
    <property type="molecule type" value="Genomic_DNA"/>
</dbReference>
<dbReference type="PROSITE" id="PS51762">
    <property type="entry name" value="GH16_2"/>
    <property type="match status" value="1"/>
</dbReference>
<evidence type="ECO:0000256" key="17">
    <source>
        <dbReference type="SAM" id="MobiDB-lite"/>
    </source>
</evidence>
<dbReference type="PANTHER" id="PTHR10963:SF22">
    <property type="entry name" value="GLYCOSIDASE CRH2-RELATED"/>
    <property type="match status" value="1"/>
</dbReference>
<feature type="active site" description="Nucleophile" evidence="16">
    <location>
        <position position="159"/>
    </location>
</feature>
<dbReference type="OrthoDB" id="4781at2759"/>
<evidence type="ECO:0000256" key="15">
    <source>
        <dbReference type="PIRNR" id="PIRNR037299"/>
    </source>
</evidence>
<evidence type="ECO:0000256" key="5">
    <source>
        <dbReference type="ARBA" id="ARBA00022679"/>
    </source>
</evidence>
<evidence type="ECO:0000256" key="9">
    <source>
        <dbReference type="ARBA" id="ARBA00023180"/>
    </source>
</evidence>
<dbReference type="GO" id="GO:0008843">
    <property type="term" value="F:endochitinase activity"/>
    <property type="evidence" value="ECO:0007669"/>
    <property type="project" value="UniProtKB-EC"/>
</dbReference>
<protein>
    <recommendedName>
        <fullName evidence="15">Crh-like protein</fullName>
        <ecNumber evidence="15">3.2.-.-</ecNumber>
    </recommendedName>
</protein>
<dbReference type="FunFam" id="2.60.120.200:FF:000159">
    <property type="entry name" value="Glycosidase"/>
    <property type="match status" value="1"/>
</dbReference>
<dbReference type="InterPro" id="IPR013320">
    <property type="entry name" value="ConA-like_dom_sf"/>
</dbReference>
<dbReference type="GO" id="GO:0005975">
    <property type="term" value="P:carbohydrate metabolic process"/>
    <property type="evidence" value="ECO:0007669"/>
    <property type="project" value="InterPro"/>
</dbReference>
<keyword evidence="10" id="KW-0449">Lipoprotein</keyword>
<comment type="caution">
    <text evidence="20">The sequence shown here is derived from an EMBL/GenBank/DDBJ whole genome shotgun (WGS) entry which is preliminary data.</text>
</comment>
<keyword evidence="8 15" id="KW-0472">Membrane</keyword>
<proteinExistence type="inferred from homology"/>